<dbReference type="InterPro" id="IPR015915">
    <property type="entry name" value="Kelch-typ_b-propeller"/>
</dbReference>
<comment type="caution">
    <text evidence="3">The sequence shown here is derived from an EMBL/GenBank/DDBJ whole genome shotgun (WGS) entry which is preliminary data.</text>
</comment>
<evidence type="ECO:0000256" key="2">
    <source>
        <dbReference type="ARBA" id="ARBA00022737"/>
    </source>
</evidence>
<evidence type="ECO:0000256" key="1">
    <source>
        <dbReference type="ARBA" id="ARBA00022441"/>
    </source>
</evidence>
<keyword evidence="2" id="KW-0677">Repeat</keyword>
<protein>
    <submittedName>
        <fullName evidence="3">Uncharacterized protein</fullName>
    </submittedName>
</protein>
<dbReference type="AlphaFoldDB" id="A0A813DZM6"/>
<reference evidence="3" key="1">
    <citation type="submission" date="2021-02" db="EMBL/GenBank/DDBJ databases">
        <authorList>
            <person name="Dougan E. K."/>
            <person name="Rhodes N."/>
            <person name="Thang M."/>
            <person name="Chan C."/>
        </authorList>
    </citation>
    <scope>NUCLEOTIDE SEQUENCE</scope>
</reference>
<dbReference type="InterPro" id="IPR006652">
    <property type="entry name" value="Kelch_1"/>
</dbReference>
<dbReference type="SMART" id="SM00612">
    <property type="entry name" value="Kelch"/>
    <property type="match status" value="1"/>
</dbReference>
<organism evidence="3 4">
    <name type="scientific">Polarella glacialis</name>
    <name type="common">Dinoflagellate</name>
    <dbReference type="NCBI Taxonomy" id="89957"/>
    <lineage>
        <taxon>Eukaryota</taxon>
        <taxon>Sar</taxon>
        <taxon>Alveolata</taxon>
        <taxon>Dinophyceae</taxon>
        <taxon>Suessiales</taxon>
        <taxon>Suessiaceae</taxon>
        <taxon>Polarella</taxon>
    </lineage>
</organism>
<dbReference type="Proteomes" id="UP000654075">
    <property type="component" value="Unassembled WGS sequence"/>
</dbReference>
<dbReference type="SUPFAM" id="SSF117281">
    <property type="entry name" value="Kelch motif"/>
    <property type="match status" value="1"/>
</dbReference>
<dbReference type="PANTHER" id="PTHR46344:SF27">
    <property type="entry name" value="KELCH REPEAT SUPERFAMILY PROTEIN"/>
    <property type="match status" value="1"/>
</dbReference>
<keyword evidence="4" id="KW-1185">Reference proteome</keyword>
<name>A0A813DZM6_POLGL</name>
<keyword evidence="1" id="KW-0880">Kelch repeat</keyword>
<dbReference type="OrthoDB" id="45365at2759"/>
<accession>A0A813DZM6</accession>
<evidence type="ECO:0000313" key="4">
    <source>
        <dbReference type="Proteomes" id="UP000654075"/>
    </source>
</evidence>
<dbReference type="PRINTS" id="PR00501">
    <property type="entry name" value="KELCHREPEAT"/>
</dbReference>
<evidence type="ECO:0000313" key="3">
    <source>
        <dbReference type="EMBL" id="CAE8591865.1"/>
    </source>
</evidence>
<dbReference type="Gene3D" id="2.120.10.80">
    <property type="entry name" value="Kelch-type beta propeller"/>
    <property type="match status" value="1"/>
</dbReference>
<dbReference type="Pfam" id="PF01344">
    <property type="entry name" value="Kelch_1"/>
    <property type="match status" value="1"/>
</dbReference>
<dbReference type="PANTHER" id="PTHR46344">
    <property type="entry name" value="OS02G0202900 PROTEIN"/>
    <property type="match status" value="1"/>
</dbReference>
<gene>
    <name evidence="3" type="ORF">PGLA1383_LOCUS10530</name>
</gene>
<proteinExistence type="predicted"/>
<sequence>MLEARYAAAAAVVGGQLYIAGGADGDQGLRSAERFDPATNSWYHLPPMSCVRVRPGAAAIREVVDKDPNAQETEAHMITRTARITRKRTARKKTGSTVRKKTVRKRIAWAKTASTAVLVGDGLRVHWAILSAGHAMANIDLGLS</sequence>
<dbReference type="EMBL" id="CAJNNV010005270">
    <property type="protein sequence ID" value="CAE8591865.1"/>
    <property type="molecule type" value="Genomic_DNA"/>
</dbReference>